<evidence type="ECO:0000313" key="3">
    <source>
        <dbReference type="Proteomes" id="UP000286287"/>
    </source>
</evidence>
<dbReference type="InterPro" id="IPR003140">
    <property type="entry name" value="PLipase/COase/thioEstase"/>
</dbReference>
<keyword evidence="2" id="KW-0378">Hydrolase</keyword>
<keyword evidence="3" id="KW-1185">Reference proteome</keyword>
<name>A0A418UZJ3_9DEIO</name>
<reference evidence="2 3" key="1">
    <citation type="submission" date="2018-09" db="EMBL/GenBank/DDBJ databases">
        <authorList>
            <person name="Zhu H."/>
        </authorList>
    </citation>
    <scope>NUCLEOTIDE SEQUENCE [LARGE SCALE GENOMIC DNA]</scope>
    <source>
        <strain evidence="2 3">K2S05-167</strain>
    </source>
</reference>
<dbReference type="Pfam" id="PF02230">
    <property type="entry name" value="Abhydrolase_2"/>
    <property type="match status" value="1"/>
</dbReference>
<protein>
    <submittedName>
        <fullName evidence="2">Alpha/beta hydrolase</fullName>
    </submittedName>
</protein>
<dbReference type="Gene3D" id="3.40.50.1820">
    <property type="entry name" value="alpha/beta hydrolase"/>
    <property type="match status" value="1"/>
</dbReference>
<dbReference type="AlphaFoldDB" id="A0A418UZJ3"/>
<dbReference type="SUPFAM" id="SSF53474">
    <property type="entry name" value="alpha/beta-Hydrolases"/>
    <property type="match status" value="1"/>
</dbReference>
<dbReference type="RefSeq" id="WP_119766792.1">
    <property type="nucleotide sequence ID" value="NZ_QYUJ01000030.1"/>
</dbReference>
<feature type="domain" description="Phospholipase/carboxylesterase/thioesterase" evidence="1">
    <location>
        <begin position="69"/>
        <end position="199"/>
    </location>
</feature>
<sequence>MSTTPDWIHHYAPGPSKRTLLLLHGTGGNEEDLLPLGRELDPQAGLLSVRGRSLEEGAPRFFRRFSATKYDQAHLVSEAEALAQFVQDAAQQYGLSAGEVYAVGYSNGANIALATLLQHPDTFAGTVLLRPVQALEKPPAPNLRGKRALILAGQRDPFAPFGQGIRPLLQELGADVTEQVLPAGHELTQRDLEMAKNWL</sequence>
<accession>A0A418UZJ3</accession>
<gene>
    <name evidence="2" type="ORF">D3875_21495</name>
</gene>
<dbReference type="GO" id="GO:0016787">
    <property type="term" value="F:hydrolase activity"/>
    <property type="evidence" value="ECO:0007669"/>
    <property type="project" value="UniProtKB-KW"/>
</dbReference>
<dbReference type="InterPro" id="IPR029058">
    <property type="entry name" value="AB_hydrolase_fold"/>
</dbReference>
<proteinExistence type="predicted"/>
<evidence type="ECO:0000313" key="2">
    <source>
        <dbReference type="EMBL" id="RJF68925.1"/>
    </source>
</evidence>
<evidence type="ECO:0000259" key="1">
    <source>
        <dbReference type="Pfam" id="PF02230"/>
    </source>
</evidence>
<dbReference type="EMBL" id="QYUJ01000030">
    <property type="protein sequence ID" value="RJF68925.1"/>
    <property type="molecule type" value="Genomic_DNA"/>
</dbReference>
<comment type="caution">
    <text evidence="2">The sequence shown here is derived from an EMBL/GenBank/DDBJ whole genome shotgun (WGS) entry which is preliminary data.</text>
</comment>
<dbReference type="OrthoDB" id="9796570at2"/>
<organism evidence="2 3">
    <name type="scientific">Deinococcus cavernae</name>
    <dbReference type="NCBI Taxonomy" id="2320857"/>
    <lineage>
        <taxon>Bacteria</taxon>
        <taxon>Thermotogati</taxon>
        <taxon>Deinococcota</taxon>
        <taxon>Deinococci</taxon>
        <taxon>Deinococcales</taxon>
        <taxon>Deinococcaceae</taxon>
        <taxon>Deinococcus</taxon>
    </lineage>
</organism>
<dbReference type="Proteomes" id="UP000286287">
    <property type="component" value="Unassembled WGS sequence"/>
</dbReference>